<dbReference type="Proteomes" id="UP001290462">
    <property type="component" value="Unassembled WGS sequence"/>
</dbReference>
<proteinExistence type="predicted"/>
<reference evidence="1" key="1">
    <citation type="submission" date="2023-08" db="EMBL/GenBank/DDBJ databases">
        <title>Genomic characterization of piscicolin 126 produced by Carnobacterium maltaromaticum CM22 strain isolated from salmon (Salmo salar).</title>
        <authorList>
            <person name="Gonzalez-Gragera E."/>
            <person name="Garcia-Lopez J.D."/>
            <person name="Teso-Perez C."/>
            <person name="Gimenez-Hernandez I."/>
            <person name="Peralta-Sanchez J.M."/>
            <person name="Valdivia E."/>
            <person name="Montalban-Lopez M."/>
            <person name="Martin-Platero A.M."/>
            <person name="Banos A."/>
            <person name="Martinez-Bueno M."/>
        </authorList>
    </citation>
    <scope>NUCLEOTIDE SEQUENCE</scope>
    <source>
        <strain evidence="1">CM22</strain>
    </source>
</reference>
<dbReference type="InterPro" id="IPR008767">
    <property type="entry name" value="Phage_SPP1_head-tail_adaptor"/>
</dbReference>
<name>A0AAW9JYQ0_CARML</name>
<accession>A0AAW9JYQ0</accession>
<evidence type="ECO:0000313" key="2">
    <source>
        <dbReference type="Proteomes" id="UP001290462"/>
    </source>
</evidence>
<gene>
    <name evidence="1" type="ORF">RAK27_19190</name>
</gene>
<sequence length="116" mass="13457">MKPRAYEPLNDGLLEYGTIKTVRDANNKIDKTADPFNKVGELFFNFINTRQGDYEQYGGKTQIVDEKVKTYFDNGVQKSHKVRIEGVEYDITAVDPDANRIFMYWYLTKVGEAQYV</sequence>
<dbReference type="NCBIfam" id="TIGR01563">
    <property type="entry name" value="gp16_SPP1"/>
    <property type="match status" value="1"/>
</dbReference>
<protein>
    <submittedName>
        <fullName evidence="1">Phage head closure protein</fullName>
    </submittedName>
</protein>
<dbReference type="EMBL" id="JAVBVO010000028">
    <property type="protein sequence ID" value="MDZ5760773.1"/>
    <property type="molecule type" value="Genomic_DNA"/>
</dbReference>
<organism evidence="1 2">
    <name type="scientific">Carnobacterium maltaromaticum</name>
    <name type="common">Carnobacterium piscicola</name>
    <dbReference type="NCBI Taxonomy" id="2751"/>
    <lineage>
        <taxon>Bacteria</taxon>
        <taxon>Bacillati</taxon>
        <taxon>Bacillota</taxon>
        <taxon>Bacilli</taxon>
        <taxon>Lactobacillales</taxon>
        <taxon>Carnobacteriaceae</taxon>
        <taxon>Carnobacterium</taxon>
    </lineage>
</organism>
<dbReference type="AlphaFoldDB" id="A0AAW9JYQ0"/>
<dbReference type="RefSeq" id="WP_317944480.1">
    <property type="nucleotide sequence ID" value="NZ_CP185245.1"/>
</dbReference>
<comment type="caution">
    <text evidence="1">The sequence shown here is derived from an EMBL/GenBank/DDBJ whole genome shotgun (WGS) entry which is preliminary data.</text>
</comment>
<evidence type="ECO:0000313" key="1">
    <source>
        <dbReference type="EMBL" id="MDZ5760773.1"/>
    </source>
</evidence>